<feature type="signal peptide" evidence="1">
    <location>
        <begin position="1"/>
        <end position="17"/>
    </location>
</feature>
<dbReference type="Pfam" id="PF09923">
    <property type="entry name" value="DUF2155"/>
    <property type="match status" value="1"/>
</dbReference>
<gene>
    <name evidence="2" type="ORF">FHS89_000761</name>
</gene>
<protein>
    <recommendedName>
        <fullName evidence="4">DUF2155 domain-containing protein</fullName>
    </recommendedName>
</protein>
<comment type="caution">
    <text evidence="2">The sequence shown here is derived from an EMBL/GenBank/DDBJ whole genome shotgun (WGS) entry which is preliminary data.</text>
</comment>
<accession>A0A840WYK4</accession>
<dbReference type="InterPro" id="IPR019225">
    <property type="entry name" value="DUF2155"/>
</dbReference>
<keyword evidence="1" id="KW-0732">Signal</keyword>
<evidence type="ECO:0000256" key="1">
    <source>
        <dbReference type="SAM" id="SignalP"/>
    </source>
</evidence>
<feature type="chain" id="PRO_5032791439" description="DUF2155 domain-containing protein" evidence="1">
    <location>
        <begin position="18"/>
        <end position="154"/>
    </location>
</feature>
<evidence type="ECO:0000313" key="3">
    <source>
        <dbReference type="Proteomes" id="UP000553766"/>
    </source>
</evidence>
<dbReference type="RefSeq" id="WP_184008687.1">
    <property type="nucleotide sequence ID" value="NZ_JACIJS010000002.1"/>
</dbReference>
<dbReference type="AlphaFoldDB" id="A0A840WYK4"/>
<evidence type="ECO:0000313" key="2">
    <source>
        <dbReference type="EMBL" id="MBB5514755.1"/>
    </source>
</evidence>
<name>A0A840WYK4_9RHOB</name>
<dbReference type="EMBL" id="JACIJS010000002">
    <property type="protein sequence ID" value="MBB5514755.1"/>
    <property type="molecule type" value="Genomic_DNA"/>
</dbReference>
<keyword evidence="3" id="KW-1185">Reference proteome</keyword>
<evidence type="ECO:0008006" key="4">
    <source>
        <dbReference type="Google" id="ProtNLM"/>
    </source>
</evidence>
<dbReference type="Proteomes" id="UP000553766">
    <property type="component" value="Unassembled WGS sequence"/>
</dbReference>
<organism evidence="2 3">
    <name type="scientific">Rubricella aquisinus</name>
    <dbReference type="NCBI Taxonomy" id="2028108"/>
    <lineage>
        <taxon>Bacteria</taxon>
        <taxon>Pseudomonadati</taxon>
        <taxon>Pseudomonadota</taxon>
        <taxon>Alphaproteobacteria</taxon>
        <taxon>Rhodobacterales</taxon>
        <taxon>Paracoccaceae</taxon>
        <taxon>Rubricella</taxon>
    </lineage>
</organism>
<sequence length="154" mass="16727">MRKALLILALLASGAQAQVASTPLEPLVLPDPVPDIPIRPDIALEDRDIALLRGLDKMTALPADIVAPVGETVQWERLEIHVAGCRATAEGEKPDAYAWLSLRDIRHDAPDFQGWMIASSPALSAMDHPRYDIWVARCITSAELAAMESAPQSE</sequence>
<proteinExistence type="predicted"/>
<reference evidence="2 3" key="1">
    <citation type="submission" date="2020-08" db="EMBL/GenBank/DDBJ databases">
        <title>Genomic Encyclopedia of Type Strains, Phase IV (KMG-IV): sequencing the most valuable type-strain genomes for metagenomic binning, comparative biology and taxonomic classification.</title>
        <authorList>
            <person name="Goeker M."/>
        </authorList>
    </citation>
    <scope>NUCLEOTIDE SEQUENCE [LARGE SCALE GENOMIC DNA]</scope>
    <source>
        <strain evidence="2 3">DSM 103377</strain>
    </source>
</reference>